<organism evidence="3 4">
    <name type="scientific">Allacma fusca</name>
    <dbReference type="NCBI Taxonomy" id="39272"/>
    <lineage>
        <taxon>Eukaryota</taxon>
        <taxon>Metazoa</taxon>
        <taxon>Ecdysozoa</taxon>
        <taxon>Arthropoda</taxon>
        <taxon>Hexapoda</taxon>
        <taxon>Collembola</taxon>
        <taxon>Symphypleona</taxon>
        <taxon>Sminthuridae</taxon>
        <taxon>Allacma</taxon>
    </lineage>
</organism>
<reference evidence="3" key="1">
    <citation type="submission" date="2021-06" db="EMBL/GenBank/DDBJ databases">
        <authorList>
            <person name="Hodson N. C."/>
            <person name="Mongue J. A."/>
            <person name="Jaron S. K."/>
        </authorList>
    </citation>
    <scope>NUCLEOTIDE SEQUENCE</scope>
</reference>
<feature type="signal peptide" evidence="2">
    <location>
        <begin position="1"/>
        <end position="19"/>
    </location>
</feature>
<feature type="chain" id="PRO_5035285590" evidence="2">
    <location>
        <begin position="20"/>
        <end position="85"/>
    </location>
</feature>
<protein>
    <submittedName>
        <fullName evidence="3">Uncharacterized protein</fullName>
    </submittedName>
</protein>
<comment type="caution">
    <text evidence="3">The sequence shown here is derived from an EMBL/GenBank/DDBJ whole genome shotgun (WGS) entry which is preliminary data.</text>
</comment>
<evidence type="ECO:0000313" key="3">
    <source>
        <dbReference type="EMBL" id="CAG7727992.1"/>
    </source>
</evidence>
<gene>
    <name evidence="3" type="ORF">AFUS01_LOCUS16804</name>
</gene>
<feature type="compositionally biased region" description="Basic residues" evidence="1">
    <location>
        <begin position="37"/>
        <end position="48"/>
    </location>
</feature>
<keyword evidence="4" id="KW-1185">Reference proteome</keyword>
<dbReference type="AlphaFoldDB" id="A0A8J2JWN4"/>
<sequence length="85" mass="8932">MKFLAIFLCVILLASVALALKGSFERGDDLAVAETRHRSKGKGSKKGHGGYNSGYGGHGGHGYNQGGYGNYGYNQGGHGGYHGHY</sequence>
<proteinExistence type="predicted"/>
<feature type="region of interest" description="Disordered" evidence="1">
    <location>
        <begin position="33"/>
        <end position="53"/>
    </location>
</feature>
<name>A0A8J2JWN4_9HEXA</name>
<keyword evidence="2" id="KW-0732">Signal</keyword>
<dbReference type="Proteomes" id="UP000708208">
    <property type="component" value="Unassembled WGS sequence"/>
</dbReference>
<evidence type="ECO:0000256" key="2">
    <source>
        <dbReference type="SAM" id="SignalP"/>
    </source>
</evidence>
<evidence type="ECO:0000313" key="4">
    <source>
        <dbReference type="Proteomes" id="UP000708208"/>
    </source>
</evidence>
<evidence type="ECO:0000256" key="1">
    <source>
        <dbReference type="SAM" id="MobiDB-lite"/>
    </source>
</evidence>
<accession>A0A8J2JWN4</accession>
<dbReference type="EMBL" id="CAJVCH010156584">
    <property type="protein sequence ID" value="CAG7727992.1"/>
    <property type="molecule type" value="Genomic_DNA"/>
</dbReference>